<name>A0A6N8DQJ1_RHOAC</name>
<dbReference type="Gene3D" id="3.30.70.100">
    <property type="match status" value="1"/>
</dbReference>
<reference evidence="2 3" key="1">
    <citation type="submission" date="2019-11" db="EMBL/GenBank/DDBJ databases">
        <title>Whole-genome sequence of a Rhodoblastus acidophilus DSM 142.</title>
        <authorList>
            <person name="Kyndt J.A."/>
            <person name="Meyer T.E."/>
        </authorList>
    </citation>
    <scope>NUCLEOTIDE SEQUENCE [LARGE SCALE GENOMIC DNA]</scope>
    <source>
        <strain evidence="2 3">DSM 142</strain>
    </source>
</reference>
<feature type="domain" description="DUF1330" evidence="1">
    <location>
        <begin position="2"/>
        <end position="94"/>
    </location>
</feature>
<evidence type="ECO:0000313" key="3">
    <source>
        <dbReference type="Proteomes" id="UP000439113"/>
    </source>
</evidence>
<dbReference type="Proteomes" id="UP000439113">
    <property type="component" value="Unassembled WGS sequence"/>
</dbReference>
<evidence type="ECO:0000259" key="1">
    <source>
        <dbReference type="Pfam" id="PF07045"/>
    </source>
</evidence>
<proteinExistence type="predicted"/>
<evidence type="ECO:0000313" key="2">
    <source>
        <dbReference type="EMBL" id="MTV32106.1"/>
    </source>
</evidence>
<dbReference type="Pfam" id="PF07045">
    <property type="entry name" value="DUF1330"/>
    <property type="match status" value="1"/>
</dbReference>
<dbReference type="PANTHER" id="PTHR41521:SF4">
    <property type="entry name" value="BLR0684 PROTEIN"/>
    <property type="match status" value="1"/>
</dbReference>
<dbReference type="InterPro" id="IPR010753">
    <property type="entry name" value="DUF1330"/>
</dbReference>
<sequence length="109" mass="11770">MTVYLIAQVKVTDDAWIPTYAEKVHDIAAKHGGKYLSRSGRITPIEGPQPDLSLVALIQFPSLDDLKGFVNDPDYASFAKARQDGTHSTFFAIDDTDAAGTIPYLGKGG</sequence>
<dbReference type="RefSeq" id="WP_155446797.1">
    <property type="nucleotide sequence ID" value="NZ_JAOQNR010000014.1"/>
</dbReference>
<dbReference type="AlphaFoldDB" id="A0A6N8DQJ1"/>
<dbReference type="InterPro" id="IPR011008">
    <property type="entry name" value="Dimeric_a/b-barrel"/>
</dbReference>
<dbReference type="EMBL" id="WNKS01000013">
    <property type="protein sequence ID" value="MTV32106.1"/>
    <property type="molecule type" value="Genomic_DNA"/>
</dbReference>
<dbReference type="SUPFAM" id="SSF54909">
    <property type="entry name" value="Dimeric alpha+beta barrel"/>
    <property type="match status" value="1"/>
</dbReference>
<protein>
    <submittedName>
        <fullName evidence="2">DUF1330 domain-containing protein</fullName>
    </submittedName>
</protein>
<gene>
    <name evidence="2" type="ORF">GJ654_14040</name>
</gene>
<dbReference type="PANTHER" id="PTHR41521">
    <property type="match status" value="1"/>
</dbReference>
<organism evidence="2 3">
    <name type="scientific">Rhodoblastus acidophilus</name>
    <name type="common">Rhodopseudomonas acidophila</name>
    <dbReference type="NCBI Taxonomy" id="1074"/>
    <lineage>
        <taxon>Bacteria</taxon>
        <taxon>Pseudomonadati</taxon>
        <taxon>Pseudomonadota</taxon>
        <taxon>Alphaproteobacteria</taxon>
        <taxon>Hyphomicrobiales</taxon>
        <taxon>Rhodoblastaceae</taxon>
        <taxon>Rhodoblastus</taxon>
    </lineage>
</organism>
<dbReference type="OrthoDB" id="9806380at2"/>
<accession>A0A6N8DQJ1</accession>
<comment type="caution">
    <text evidence="2">The sequence shown here is derived from an EMBL/GenBank/DDBJ whole genome shotgun (WGS) entry which is preliminary data.</text>
</comment>